<gene>
    <name evidence="1" type="ORF">AMECASPLE_011742</name>
</gene>
<dbReference type="Proteomes" id="UP001469553">
    <property type="component" value="Unassembled WGS sequence"/>
</dbReference>
<organism evidence="1 2">
    <name type="scientific">Ameca splendens</name>
    <dbReference type="NCBI Taxonomy" id="208324"/>
    <lineage>
        <taxon>Eukaryota</taxon>
        <taxon>Metazoa</taxon>
        <taxon>Chordata</taxon>
        <taxon>Craniata</taxon>
        <taxon>Vertebrata</taxon>
        <taxon>Euteleostomi</taxon>
        <taxon>Actinopterygii</taxon>
        <taxon>Neopterygii</taxon>
        <taxon>Teleostei</taxon>
        <taxon>Neoteleostei</taxon>
        <taxon>Acanthomorphata</taxon>
        <taxon>Ovalentaria</taxon>
        <taxon>Atherinomorphae</taxon>
        <taxon>Cyprinodontiformes</taxon>
        <taxon>Goodeidae</taxon>
        <taxon>Ameca</taxon>
    </lineage>
</organism>
<accession>A0ABV1A764</accession>
<evidence type="ECO:0000313" key="1">
    <source>
        <dbReference type="EMBL" id="MEQ2314394.1"/>
    </source>
</evidence>
<protein>
    <submittedName>
        <fullName evidence="1">Uncharacterized protein</fullName>
    </submittedName>
</protein>
<keyword evidence="2" id="KW-1185">Reference proteome</keyword>
<proteinExistence type="predicted"/>
<reference evidence="1 2" key="1">
    <citation type="submission" date="2021-06" db="EMBL/GenBank/DDBJ databases">
        <authorList>
            <person name="Palmer J.M."/>
        </authorList>
    </citation>
    <scope>NUCLEOTIDE SEQUENCE [LARGE SCALE GENOMIC DNA]</scope>
    <source>
        <strain evidence="1 2">AS_MEX2019</strain>
        <tissue evidence="1">Muscle</tissue>
    </source>
</reference>
<comment type="caution">
    <text evidence="1">The sequence shown here is derived from an EMBL/GenBank/DDBJ whole genome shotgun (WGS) entry which is preliminary data.</text>
</comment>
<name>A0ABV1A764_9TELE</name>
<sequence>MEDKFGQQSKLDFENLLDETSHTLRSTFVSRHKRFDALQKLHWGAHVRERLDLAGQIKDFIFEEKLWIQSKVCSAVCVIVEGIPDENKTKHLNLAV</sequence>
<evidence type="ECO:0000313" key="2">
    <source>
        <dbReference type="Proteomes" id="UP001469553"/>
    </source>
</evidence>
<dbReference type="EMBL" id="JAHRIP010085355">
    <property type="protein sequence ID" value="MEQ2314394.1"/>
    <property type="molecule type" value="Genomic_DNA"/>
</dbReference>